<protein>
    <recommendedName>
        <fullName evidence="13 19">Inosine-5'-monophosphate dehydrogenase</fullName>
        <shortName evidence="13">IMP dehydrogenase</shortName>
        <shortName evidence="13">IMPD</shortName>
        <shortName evidence="13">IMPDH</shortName>
        <ecNumber evidence="13 19">1.1.1.205</ecNumber>
    </recommendedName>
</protein>
<dbReference type="PANTHER" id="PTHR11911">
    <property type="entry name" value="INOSINE-5-MONOPHOSPHATE DEHYDROGENASE RELATED"/>
    <property type="match status" value="1"/>
</dbReference>
<dbReference type="InterPro" id="IPR046342">
    <property type="entry name" value="CBS_dom_sf"/>
</dbReference>
<dbReference type="InterPro" id="IPR013785">
    <property type="entry name" value="Aldolase_TIM"/>
</dbReference>
<dbReference type="GO" id="GO:0046872">
    <property type="term" value="F:metal ion binding"/>
    <property type="evidence" value="ECO:0007669"/>
    <property type="project" value="UniProtKB-UniRule"/>
</dbReference>
<organism evidence="21 22">
    <name type="scientific">Desulfobacula phenolica</name>
    <dbReference type="NCBI Taxonomy" id="90732"/>
    <lineage>
        <taxon>Bacteria</taxon>
        <taxon>Pseudomonadati</taxon>
        <taxon>Thermodesulfobacteriota</taxon>
        <taxon>Desulfobacteria</taxon>
        <taxon>Desulfobacterales</taxon>
        <taxon>Desulfobacteraceae</taxon>
        <taxon>Desulfobacula</taxon>
    </lineage>
</organism>
<keyword evidence="7 13" id="KW-0658">Purine biosynthesis</keyword>
<evidence type="ECO:0000256" key="7">
    <source>
        <dbReference type="ARBA" id="ARBA00022755"/>
    </source>
</evidence>
<feature type="binding site" evidence="13 15">
    <location>
        <begin position="297"/>
        <end position="299"/>
    </location>
    <ligand>
        <name>NAD(+)</name>
        <dbReference type="ChEBI" id="CHEBI:57540"/>
    </ligand>
</feature>
<keyword evidence="5" id="KW-0677">Repeat</keyword>
<comment type="function">
    <text evidence="13">Catalyzes the conversion of inosine 5'-phosphate (IMP) to xanthosine 5'-phosphate (XMP), the first committed and rate-limiting step in the de novo synthesis of guanine nucleotides, and therefore plays an important role in the regulation of cell growth.</text>
</comment>
<evidence type="ECO:0000256" key="15">
    <source>
        <dbReference type="PIRSR" id="PIRSR000130-3"/>
    </source>
</evidence>
<feature type="binding site" evidence="13">
    <location>
        <position position="470"/>
    </location>
    <ligand>
        <name>K(+)</name>
        <dbReference type="ChEBI" id="CHEBI:29103"/>
        <note>ligand shared between two tetrameric partners</note>
    </ligand>
</feature>
<dbReference type="EMBL" id="FNLL01000016">
    <property type="protein sequence ID" value="SDU60382.1"/>
    <property type="molecule type" value="Genomic_DNA"/>
</dbReference>
<accession>A0A1H2JVN8</accession>
<dbReference type="PROSITE" id="PS51371">
    <property type="entry name" value="CBS"/>
    <property type="match status" value="2"/>
</dbReference>
<keyword evidence="11 17" id="KW-0129">CBS domain</keyword>
<evidence type="ECO:0000256" key="16">
    <source>
        <dbReference type="PIRSR" id="PIRSR000130-4"/>
    </source>
</evidence>
<feature type="binding site" evidence="13">
    <location>
        <position position="247"/>
    </location>
    <ligand>
        <name>NAD(+)</name>
        <dbReference type="ChEBI" id="CHEBI:57540"/>
    </ligand>
</feature>
<comment type="subunit">
    <text evidence="3 13">Homotetramer.</text>
</comment>
<keyword evidence="8 13" id="KW-0630">Potassium</keyword>
<evidence type="ECO:0000256" key="18">
    <source>
        <dbReference type="RuleBase" id="RU003927"/>
    </source>
</evidence>
<feature type="binding site" evidence="13">
    <location>
        <position position="415"/>
    </location>
    <ligand>
        <name>IMP</name>
        <dbReference type="ChEBI" id="CHEBI:58053"/>
    </ligand>
</feature>
<evidence type="ECO:0000313" key="22">
    <source>
        <dbReference type="Proteomes" id="UP000199608"/>
    </source>
</evidence>
<evidence type="ECO:0000256" key="14">
    <source>
        <dbReference type="PIRSR" id="PIRSR000130-1"/>
    </source>
</evidence>
<evidence type="ECO:0000256" key="2">
    <source>
        <dbReference type="ARBA" id="ARBA00005502"/>
    </source>
</evidence>
<keyword evidence="9 13" id="KW-0560">Oxidoreductase</keyword>
<comment type="similarity">
    <text evidence="2 13 18">Belongs to the IMPDH/GMPR family.</text>
</comment>
<evidence type="ECO:0000313" key="21">
    <source>
        <dbReference type="EMBL" id="SDU60382.1"/>
    </source>
</evidence>
<dbReference type="CDD" id="cd04601">
    <property type="entry name" value="CBS_pair_IMPDH"/>
    <property type="match status" value="1"/>
</dbReference>
<reference evidence="22" key="1">
    <citation type="submission" date="2016-10" db="EMBL/GenBank/DDBJ databases">
        <authorList>
            <person name="Varghese N."/>
            <person name="Submissions S."/>
        </authorList>
    </citation>
    <scope>NUCLEOTIDE SEQUENCE [LARGE SCALE GENOMIC DNA]</scope>
    <source>
        <strain evidence="22">DSM 3384</strain>
    </source>
</reference>
<comment type="pathway">
    <text evidence="13 19">Purine metabolism; XMP biosynthesis via de novo pathway; XMP from IMP: step 1/1.</text>
</comment>
<evidence type="ECO:0000256" key="3">
    <source>
        <dbReference type="ARBA" id="ARBA00011881"/>
    </source>
</evidence>
<dbReference type="UniPathway" id="UPA00601">
    <property type="reaction ID" value="UER00295"/>
</dbReference>
<dbReference type="PANTHER" id="PTHR11911:SF111">
    <property type="entry name" value="INOSINE-5'-MONOPHOSPHATE DEHYDROGENASE"/>
    <property type="match status" value="1"/>
</dbReference>
<dbReference type="FunFam" id="3.20.20.70:FF:000003">
    <property type="entry name" value="GMP reductase"/>
    <property type="match status" value="1"/>
</dbReference>
<evidence type="ECO:0000256" key="17">
    <source>
        <dbReference type="PROSITE-ProRule" id="PRU00703"/>
    </source>
</evidence>
<proteinExistence type="inferred from homology"/>
<dbReference type="CDD" id="cd00381">
    <property type="entry name" value="IMPDH"/>
    <property type="match status" value="1"/>
</dbReference>
<feature type="binding site" evidence="13">
    <location>
        <position position="471"/>
    </location>
    <ligand>
        <name>K(+)</name>
        <dbReference type="ChEBI" id="CHEBI:29103"/>
        <note>ligand shared between two tetrameric partners</note>
    </ligand>
</feature>
<dbReference type="Proteomes" id="UP000199608">
    <property type="component" value="Unassembled WGS sequence"/>
</dbReference>
<dbReference type="GO" id="GO:0003938">
    <property type="term" value="F:IMP dehydrogenase activity"/>
    <property type="evidence" value="ECO:0007669"/>
    <property type="project" value="UniProtKB-UniRule"/>
</dbReference>
<dbReference type="PROSITE" id="PS00487">
    <property type="entry name" value="IMP_DH_GMP_RED"/>
    <property type="match status" value="1"/>
</dbReference>
<feature type="binding site" evidence="13">
    <location>
        <begin position="384"/>
        <end position="388"/>
    </location>
    <ligand>
        <name>IMP</name>
        <dbReference type="ChEBI" id="CHEBI:58053"/>
    </ligand>
</feature>
<dbReference type="Gene3D" id="3.20.20.70">
    <property type="entry name" value="Aldolase class I"/>
    <property type="match status" value="1"/>
</dbReference>
<dbReference type="Pfam" id="PF00571">
    <property type="entry name" value="CBS"/>
    <property type="match status" value="2"/>
</dbReference>
<comment type="caution">
    <text evidence="13">Lacks conserved residue(s) required for the propagation of feature annotation.</text>
</comment>
<evidence type="ECO:0000256" key="12">
    <source>
        <dbReference type="ARBA" id="ARBA00048028"/>
    </source>
</evidence>
<name>A0A1H2JVN8_9BACT</name>
<dbReference type="InterPro" id="IPR000644">
    <property type="entry name" value="CBS_dom"/>
</dbReference>
<feature type="binding site" evidence="13">
    <location>
        <begin position="337"/>
        <end position="339"/>
    </location>
    <ligand>
        <name>IMP</name>
        <dbReference type="ChEBI" id="CHEBI:58053"/>
    </ligand>
</feature>
<sequence length="489" mass="52574">MSNILSEEGLSFDDVLLLPDYSAILPDEVQTRTRLTKALELNIPIVSAAMDTVTEALTAISMARAGGLGFIHRNLSIEEQAIEVDRVKKSESGMIVDPITIHPDVPISEVLKIMAKYRISGIPVTEGDKLVGIVTNRDLRFETRLEKPTREVMTSKNLVTVPEKCTLEQSKIMLHKHRIEKLLVVDKEGKLKGLITIKDIEKIKKYPNACKDSLGRLRAGAAIGVGSDMMERVEALLRAGTDALVIDTSHGHSKNVMDAVKKIKHAFPDCQLIAGNVAMEAGAKALIDAGVDAVKIGIGPGSICTTRIVAGVGVPQLTAIQNCKDISKATGVPIIADGGIKFSGDIAKALGAGADSVMLGTLLAGTQESPGEIVLYQGRSYKAYRGMGSVEAMKKGSSDRYYQKDTGEDDELVPEGIVGRIPYRGTVKENITQMIGGLKAGMGYLGASTIEDLHEKAKFIKISSAGLKESHVHDVIITKEAPNYRIESH</sequence>
<feature type="binding site" evidence="13">
    <location>
        <position position="469"/>
    </location>
    <ligand>
        <name>K(+)</name>
        <dbReference type="ChEBI" id="CHEBI:29103"/>
        <note>ligand shared between two tetrameric partners</note>
    </ligand>
</feature>
<evidence type="ECO:0000256" key="13">
    <source>
        <dbReference type="HAMAP-Rule" id="MF_01964"/>
    </source>
</evidence>
<dbReference type="GO" id="GO:0006177">
    <property type="term" value="P:GMP biosynthetic process"/>
    <property type="evidence" value="ECO:0007669"/>
    <property type="project" value="UniProtKB-UniRule"/>
</dbReference>
<dbReference type="SUPFAM" id="SSF51412">
    <property type="entry name" value="Inosine monophosphate dehydrogenase (IMPDH)"/>
    <property type="match status" value="1"/>
</dbReference>
<evidence type="ECO:0000256" key="4">
    <source>
        <dbReference type="ARBA" id="ARBA00022723"/>
    </source>
</evidence>
<evidence type="ECO:0000256" key="9">
    <source>
        <dbReference type="ARBA" id="ARBA00023002"/>
    </source>
</evidence>
<dbReference type="HAMAP" id="MF_01964">
    <property type="entry name" value="IMPDH"/>
    <property type="match status" value="1"/>
</dbReference>
<evidence type="ECO:0000256" key="10">
    <source>
        <dbReference type="ARBA" id="ARBA00023027"/>
    </source>
</evidence>
<feature type="binding site" evidence="13">
    <location>
        <begin position="360"/>
        <end position="361"/>
    </location>
    <ligand>
        <name>IMP</name>
        <dbReference type="ChEBI" id="CHEBI:58053"/>
    </ligand>
</feature>
<comment type="cofactor">
    <cofactor evidence="1 13">
        <name>K(+)</name>
        <dbReference type="ChEBI" id="CHEBI:29103"/>
    </cofactor>
</comment>
<evidence type="ECO:0000256" key="8">
    <source>
        <dbReference type="ARBA" id="ARBA00022958"/>
    </source>
</evidence>
<dbReference type="EC" id="1.1.1.205" evidence="13 19"/>
<dbReference type="InterPro" id="IPR001093">
    <property type="entry name" value="IMP_DH_GMPRt"/>
</dbReference>
<dbReference type="AlphaFoldDB" id="A0A1H2JVN8"/>
<dbReference type="GO" id="GO:0000166">
    <property type="term" value="F:nucleotide binding"/>
    <property type="evidence" value="ECO:0007669"/>
    <property type="project" value="UniProtKB-UniRule"/>
</dbReference>
<dbReference type="SMART" id="SM01240">
    <property type="entry name" value="IMPDH"/>
    <property type="match status" value="1"/>
</dbReference>
<comment type="activity regulation">
    <text evidence="13">Mycophenolic acid (MPA) is a non-competitive inhibitor that prevents formation of the closed enzyme conformation by binding to the same site as the amobile flap. In contrast, mizoribine monophosphate (MZP) is a competitive inhibitor that induces the closed conformation. MPA is a potent inhibitor of mammalian IMPDHs but a poor inhibitor of the bacterial enzymes. MZP is a more potent inhibitor of bacterial IMPDH.</text>
</comment>
<feature type="domain" description="CBS" evidence="20">
    <location>
        <begin position="153"/>
        <end position="213"/>
    </location>
</feature>
<dbReference type="SUPFAM" id="SSF54631">
    <property type="entry name" value="CBS-domain pair"/>
    <property type="match status" value="1"/>
</dbReference>
<dbReference type="InterPro" id="IPR015875">
    <property type="entry name" value="IMP_DH/GMP_Rdtase_CS"/>
</dbReference>
<feature type="active site" description="Proton acceptor" evidence="13 14">
    <location>
        <position position="400"/>
    </location>
</feature>
<feature type="active site" description="Thioimidate intermediate" evidence="13 14">
    <location>
        <position position="304"/>
    </location>
</feature>
<evidence type="ECO:0000259" key="20">
    <source>
        <dbReference type="PROSITE" id="PS51371"/>
    </source>
</evidence>
<evidence type="ECO:0000256" key="11">
    <source>
        <dbReference type="ARBA" id="ARBA00023122"/>
    </source>
</evidence>
<dbReference type="PIRSF" id="PIRSF000130">
    <property type="entry name" value="IMPDH"/>
    <property type="match status" value="1"/>
</dbReference>
<evidence type="ECO:0000256" key="5">
    <source>
        <dbReference type="ARBA" id="ARBA00022737"/>
    </source>
</evidence>
<dbReference type="InterPro" id="IPR005990">
    <property type="entry name" value="IMP_DH"/>
</dbReference>
<feature type="binding site" description="in other chain" evidence="13 16">
    <location>
        <position position="299"/>
    </location>
    <ligand>
        <name>K(+)</name>
        <dbReference type="ChEBI" id="CHEBI:29103"/>
        <note>ligand shared between two tetrameric partners</note>
    </ligand>
</feature>
<keyword evidence="4 13" id="KW-0479">Metal-binding</keyword>
<evidence type="ECO:0000256" key="19">
    <source>
        <dbReference type="RuleBase" id="RU003928"/>
    </source>
</evidence>
<feature type="binding site" description="in other chain" evidence="13 16">
    <location>
        <position position="301"/>
    </location>
    <ligand>
        <name>K(+)</name>
        <dbReference type="ChEBI" id="CHEBI:29103"/>
        <note>ligand shared between two tetrameric partners</note>
    </ligand>
</feature>
<evidence type="ECO:0000256" key="1">
    <source>
        <dbReference type="ARBA" id="ARBA00001958"/>
    </source>
</evidence>
<feature type="binding site" evidence="15">
    <location>
        <begin position="247"/>
        <end position="249"/>
    </location>
    <ligand>
        <name>NAD(+)</name>
        <dbReference type="ChEBI" id="CHEBI:57540"/>
    </ligand>
</feature>
<feature type="binding site" evidence="13">
    <location>
        <position position="302"/>
    </location>
    <ligand>
        <name>IMP</name>
        <dbReference type="ChEBI" id="CHEBI:58053"/>
    </ligand>
</feature>
<dbReference type="GO" id="GO:0006183">
    <property type="term" value="P:GTP biosynthetic process"/>
    <property type="evidence" value="ECO:0007669"/>
    <property type="project" value="TreeGrafter"/>
</dbReference>
<dbReference type="Pfam" id="PF00478">
    <property type="entry name" value="IMPDH"/>
    <property type="match status" value="1"/>
</dbReference>
<feature type="domain" description="CBS" evidence="20">
    <location>
        <begin position="94"/>
        <end position="152"/>
    </location>
</feature>
<dbReference type="RefSeq" id="WP_092237873.1">
    <property type="nucleotide sequence ID" value="NZ_FNLL01000016.1"/>
</dbReference>
<keyword evidence="10 13" id="KW-0520">NAD</keyword>
<feature type="binding site" description="in other chain" evidence="13 16">
    <location>
        <position position="304"/>
    </location>
    <ligand>
        <name>K(+)</name>
        <dbReference type="ChEBI" id="CHEBI:29103"/>
        <note>ligand shared between two tetrameric partners</note>
    </ligand>
</feature>
<gene>
    <name evidence="13" type="primary">guaB</name>
    <name evidence="21" type="ORF">SAMN04487931_11629</name>
</gene>
<dbReference type="NCBIfam" id="TIGR01302">
    <property type="entry name" value="IMP_dehydrog"/>
    <property type="match status" value="1"/>
</dbReference>
<dbReference type="SMART" id="SM00116">
    <property type="entry name" value="CBS"/>
    <property type="match status" value="2"/>
</dbReference>
<evidence type="ECO:0000256" key="6">
    <source>
        <dbReference type="ARBA" id="ARBA00022749"/>
    </source>
</evidence>
<comment type="catalytic activity">
    <reaction evidence="12 13 19">
        <text>IMP + NAD(+) + H2O = XMP + NADH + H(+)</text>
        <dbReference type="Rhea" id="RHEA:11708"/>
        <dbReference type="ChEBI" id="CHEBI:15377"/>
        <dbReference type="ChEBI" id="CHEBI:15378"/>
        <dbReference type="ChEBI" id="CHEBI:57464"/>
        <dbReference type="ChEBI" id="CHEBI:57540"/>
        <dbReference type="ChEBI" id="CHEBI:57945"/>
        <dbReference type="ChEBI" id="CHEBI:58053"/>
        <dbReference type="EC" id="1.1.1.205"/>
    </reaction>
</comment>
<keyword evidence="22" id="KW-1185">Reference proteome</keyword>
<keyword evidence="6 13" id="KW-0332">GMP biosynthesis</keyword>